<sequence length="136" mass="15150">MQARVAANGELILTDGADTGVQDIWLAIYTYVGTLFYDTEFGSRIPDWFKEENTTANRLGFIAEVKRIVRKDPRVQPGTERCSISAWDNTGITAEAAWQWIGDDHPYNLVFRASAEDGAVKLKQVLADVRPDASTL</sequence>
<dbReference type="STRING" id="207559.Dde_3390"/>
<dbReference type="HOGENOM" id="CLU_129200_0_0_7"/>
<dbReference type="DNASU" id="3758367"/>
<accession>Q30VW2</accession>
<keyword evidence="2" id="KW-1185">Reference proteome</keyword>
<organism evidence="1 2">
    <name type="scientific">Oleidesulfovibrio alaskensis (strain ATCC BAA-1058 / DSM 17464 / G20)</name>
    <name type="common">Desulfovibrio alaskensis</name>
    <dbReference type="NCBI Taxonomy" id="207559"/>
    <lineage>
        <taxon>Bacteria</taxon>
        <taxon>Pseudomonadati</taxon>
        <taxon>Thermodesulfobacteriota</taxon>
        <taxon>Desulfovibrionia</taxon>
        <taxon>Desulfovibrionales</taxon>
        <taxon>Desulfovibrionaceae</taxon>
        <taxon>Oleidesulfovibrio</taxon>
    </lineage>
</organism>
<gene>
    <name evidence="1" type="ordered locus">Dde_3390</name>
</gene>
<dbReference type="Proteomes" id="UP000002710">
    <property type="component" value="Chromosome"/>
</dbReference>
<evidence type="ECO:0000313" key="1">
    <source>
        <dbReference type="EMBL" id="ABB40184.2"/>
    </source>
</evidence>
<reference evidence="1 2" key="1">
    <citation type="journal article" date="2011" name="J. Bacteriol.">
        <title>Complete genome sequence and updated annotation of Desulfovibrio alaskensis G20.</title>
        <authorList>
            <person name="Hauser L.J."/>
            <person name="Land M.L."/>
            <person name="Brown S.D."/>
            <person name="Larimer F."/>
            <person name="Keller K.L."/>
            <person name="Rapp-Giles B.J."/>
            <person name="Price M.N."/>
            <person name="Lin M."/>
            <person name="Bruce D.C."/>
            <person name="Detter J.C."/>
            <person name="Tapia R."/>
            <person name="Han C.S."/>
            <person name="Goodwin L.A."/>
            <person name="Cheng J.F."/>
            <person name="Pitluck S."/>
            <person name="Copeland A."/>
            <person name="Lucas S."/>
            <person name="Nolan M."/>
            <person name="Lapidus A.L."/>
            <person name="Palumbo A.V."/>
            <person name="Wall J.D."/>
        </authorList>
    </citation>
    <scope>NUCLEOTIDE SEQUENCE [LARGE SCALE GENOMIC DNA]</scope>
    <source>
        <strain evidence="2">ATCC BAA 1058 / DSM 17464 / G20</strain>
    </source>
</reference>
<evidence type="ECO:0000313" key="2">
    <source>
        <dbReference type="Proteomes" id="UP000002710"/>
    </source>
</evidence>
<dbReference type="Gene3D" id="3.10.450.40">
    <property type="match status" value="1"/>
</dbReference>
<dbReference type="eggNOG" id="ENOG5033WZ4">
    <property type="taxonomic scope" value="Bacteria"/>
</dbReference>
<dbReference type="KEGG" id="dde:Dde_3390"/>
<dbReference type="AlphaFoldDB" id="Q30VW2"/>
<dbReference type="SUPFAM" id="SSF160719">
    <property type="entry name" value="gpW/gp25-like"/>
    <property type="match status" value="1"/>
</dbReference>
<name>Q30VW2_OLEA2</name>
<dbReference type="EMBL" id="CP000112">
    <property type="protein sequence ID" value="ABB40184.2"/>
    <property type="molecule type" value="Genomic_DNA"/>
</dbReference>
<proteinExistence type="predicted"/>
<protein>
    <submittedName>
        <fullName evidence="1">Baseplate assembly protein</fullName>
    </submittedName>
</protein>